<proteinExistence type="predicted"/>
<accession>A0ACB9W1E6</accession>
<sequence>MNSLCVRRGPGQSSRVQEDRAVPSRAIPGPSFSWPETCDKRNPEARQTAPAGDQRKASPVQKKRREVGGASRPRPPVPDVLLSPCPIMLDNCTAHQPLSVLQVPGLRGTVPHQSWVHRVAAGGSGGSGLRVYVHVYTTGQMEEDKWLQAAGCAEAFASEPWSLTRRGVRELSWSRRLESDRKAPVSLEIRLKL</sequence>
<protein>
    <submittedName>
        <fullName evidence="1">Uncharacterized protein</fullName>
    </submittedName>
</protein>
<evidence type="ECO:0000313" key="1">
    <source>
        <dbReference type="EMBL" id="KAI4806307.1"/>
    </source>
</evidence>
<organism evidence="1 2">
    <name type="scientific">Chaenocephalus aceratus</name>
    <name type="common">Blackfin icefish</name>
    <name type="synonym">Chaenichthys aceratus</name>
    <dbReference type="NCBI Taxonomy" id="36190"/>
    <lineage>
        <taxon>Eukaryota</taxon>
        <taxon>Metazoa</taxon>
        <taxon>Chordata</taxon>
        <taxon>Craniata</taxon>
        <taxon>Vertebrata</taxon>
        <taxon>Euteleostomi</taxon>
        <taxon>Actinopterygii</taxon>
        <taxon>Neopterygii</taxon>
        <taxon>Teleostei</taxon>
        <taxon>Neoteleostei</taxon>
        <taxon>Acanthomorphata</taxon>
        <taxon>Eupercaria</taxon>
        <taxon>Perciformes</taxon>
        <taxon>Notothenioidei</taxon>
        <taxon>Channichthyidae</taxon>
        <taxon>Chaenocephalus</taxon>
    </lineage>
</organism>
<evidence type="ECO:0000313" key="2">
    <source>
        <dbReference type="Proteomes" id="UP001057452"/>
    </source>
</evidence>
<dbReference type="Proteomes" id="UP001057452">
    <property type="component" value="Chromosome 20"/>
</dbReference>
<reference evidence="1" key="1">
    <citation type="submission" date="2022-05" db="EMBL/GenBank/DDBJ databases">
        <title>Chromosome-level genome of Chaenocephalus aceratus.</title>
        <authorList>
            <person name="Park H."/>
        </authorList>
    </citation>
    <scope>NUCLEOTIDE SEQUENCE</scope>
    <source>
        <strain evidence="1">KU_202001</strain>
    </source>
</reference>
<comment type="caution">
    <text evidence="1">The sequence shown here is derived from an EMBL/GenBank/DDBJ whole genome shotgun (WGS) entry which is preliminary data.</text>
</comment>
<name>A0ACB9W1E6_CHAAC</name>
<keyword evidence="2" id="KW-1185">Reference proteome</keyword>
<dbReference type="EMBL" id="CM043804">
    <property type="protein sequence ID" value="KAI4806307.1"/>
    <property type="molecule type" value="Genomic_DNA"/>
</dbReference>
<gene>
    <name evidence="1" type="ORF">KUCAC02_017136</name>
</gene>